<evidence type="ECO:0000256" key="2">
    <source>
        <dbReference type="SAM" id="MobiDB-lite"/>
    </source>
</evidence>
<dbReference type="Pfam" id="PF02817">
    <property type="entry name" value="E3_binding"/>
    <property type="match status" value="1"/>
</dbReference>
<dbReference type="OrthoDB" id="202158at2759"/>
<organism evidence="4 5">
    <name type="scientific">Coccidioides posadasii (strain C735)</name>
    <name type="common">Valley fever fungus</name>
    <dbReference type="NCBI Taxonomy" id="222929"/>
    <lineage>
        <taxon>Eukaryota</taxon>
        <taxon>Fungi</taxon>
        <taxon>Dikarya</taxon>
        <taxon>Ascomycota</taxon>
        <taxon>Pezizomycotina</taxon>
        <taxon>Eurotiomycetes</taxon>
        <taxon>Eurotiomycetidae</taxon>
        <taxon>Onygenales</taxon>
        <taxon>Onygenaceae</taxon>
        <taxon>Coccidioides</taxon>
    </lineage>
</organism>
<dbReference type="AlphaFoldDB" id="C5PBA0"/>
<evidence type="ECO:0000313" key="4">
    <source>
        <dbReference type="EMBL" id="EER25884.1"/>
    </source>
</evidence>
<comment type="similarity">
    <text evidence="1">Belongs to the 2-oxoacid dehydrogenase family.</text>
</comment>
<sequence>MAGRHSAARLSRCISSRYLPGARSSVRHFQSSVPACAEQSQPLYPSVAQLIRENNIPESDISKIPATGPKGRLLKGDVLSYIGAIPSDYPSSLSSQLFERAQLDLSNIRPAASSPPPPPPPPQQQQPPTAPQADQRRPSEAPAAVSPEPIPAEPFETNLALPISLSRVLRVQKRVRSAIGVTIPLSTFIARATDIANDELPSTRTRARQEIADQLFAEVIGIRSSAADDLPATSRGDYFPDIISAAELDSAAEEPTTPAADIIDILSGKAPASNGARRSRTAAERPVTESDYKSSVFSLTVPASERLRGQAFLERMQAVLEDEPEKLVVL</sequence>
<feature type="domain" description="Peripheral subunit-binding (PSBD)" evidence="3">
    <location>
        <begin position="42"/>
        <end position="82"/>
    </location>
</feature>
<accession>C5PBA0</accession>
<dbReference type="Gene3D" id="4.10.320.10">
    <property type="entry name" value="E3-binding domain"/>
    <property type="match status" value="1"/>
</dbReference>
<feature type="compositionally biased region" description="Pro residues" evidence="2">
    <location>
        <begin position="113"/>
        <end position="130"/>
    </location>
</feature>
<evidence type="ECO:0000313" key="5">
    <source>
        <dbReference type="Proteomes" id="UP000009084"/>
    </source>
</evidence>
<dbReference type="Proteomes" id="UP000009084">
    <property type="component" value="Unassembled WGS sequence"/>
</dbReference>
<feature type="region of interest" description="Disordered" evidence="2">
    <location>
        <begin position="271"/>
        <end position="294"/>
    </location>
</feature>
<dbReference type="KEGG" id="cpw:9693512"/>
<dbReference type="EMBL" id="ACFW01000035">
    <property type="protein sequence ID" value="EER25884.1"/>
    <property type="molecule type" value="Genomic_DNA"/>
</dbReference>
<feature type="compositionally biased region" description="Basic and acidic residues" evidence="2">
    <location>
        <begin position="281"/>
        <end position="292"/>
    </location>
</feature>
<comment type="caution">
    <text evidence="4">The sequence shown here is derived from an EMBL/GenBank/DDBJ whole genome shotgun (WGS) entry which is preliminary data.</text>
</comment>
<dbReference type="InterPro" id="IPR004167">
    <property type="entry name" value="PSBD"/>
</dbReference>
<evidence type="ECO:0000259" key="3">
    <source>
        <dbReference type="PROSITE" id="PS51826"/>
    </source>
</evidence>
<feature type="region of interest" description="Disordered" evidence="2">
    <location>
        <begin position="108"/>
        <end position="151"/>
    </location>
</feature>
<dbReference type="SUPFAM" id="SSF47005">
    <property type="entry name" value="Peripheral subunit-binding domain of 2-oxo acid dehydrogenase complex"/>
    <property type="match status" value="1"/>
</dbReference>
<protein>
    <submittedName>
        <fullName evidence="4">E3 binding domain containing protein</fullName>
    </submittedName>
</protein>
<reference evidence="4 5" key="1">
    <citation type="journal article" date="2009" name="Genome Res.">
        <title>Comparative genomic analyses of the human fungal pathogens Coccidioides and their relatives.</title>
        <authorList>
            <person name="Sharpton T.J."/>
            <person name="Stajich J.E."/>
            <person name="Rounsley S.D."/>
            <person name="Gardner M.J."/>
            <person name="Wortman J.R."/>
            <person name="Jordar V.S."/>
            <person name="Maiti R."/>
            <person name="Kodira C.D."/>
            <person name="Neafsey D.E."/>
            <person name="Zeng Q."/>
            <person name="Hung C.-Y."/>
            <person name="McMahan C."/>
            <person name="Muszewska A."/>
            <person name="Grynberg M."/>
            <person name="Mandel M.A."/>
            <person name="Kellner E.M."/>
            <person name="Barker B.M."/>
            <person name="Galgiani J.N."/>
            <person name="Orbach M.J."/>
            <person name="Kirkland T.N."/>
            <person name="Cole G.T."/>
            <person name="Henn M.R."/>
            <person name="Birren B.W."/>
            <person name="Taylor J.W."/>
        </authorList>
    </citation>
    <scope>NUCLEOTIDE SEQUENCE [LARGE SCALE GENOMIC DNA]</scope>
    <source>
        <strain evidence="5">C735</strain>
    </source>
</reference>
<dbReference type="InterPro" id="IPR036625">
    <property type="entry name" value="E3-bd_dom_sf"/>
</dbReference>
<name>C5PBA0_COCP7</name>
<evidence type="ECO:0000256" key="1">
    <source>
        <dbReference type="ARBA" id="ARBA00007317"/>
    </source>
</evidence>
<gene>
    <name evidence="4" type="ORF">CPC735_043280</name>
</gene>
<dbReference type="GO" id="GO:0016746">
    <property type="term" value="F:acyltransferase activity"/>
    <property type="evidence" value="ECO:0007669"/>
    <property type="project" value="InterPro"/>
</dbReference>
<dbReference type="VEuPathDB" id="FungiDB:CPC735_043280"/>
<dbReference type="PROSITE" id="PS51826">
    <property type="entry name" value="PSBD"/>
    <property type="match status" value="1"/>
</dbReference>
<dbReference type="HOGENOM" id="CLU_056413_0_0_1"/>
<proteinExistence type="inferred from homology"/>